<dbReference type="EMBL" id="SNYO01000004">
    <property type="protein sequence ID" value="TDQ58831.1"/>
    <property type="molecule type" value="Genomic_DNA"/>
</dbReference>
<evidence type="ECO:0000313" key="3">
    <source>
        <dbReference type="Proteomes" id="UP000295705"/>
    </source>
</evidence>
<evidence type="ECO:0000259" key="1">
    <source>
        <dbReference type="Pfam" id="PF00501"/>
    </source>
</evidence>
<sequence>MTGTTLATLDTMLADRAREHPGRAALVLPAPGGALLDPVVPATRTVTFGELDRRVERVAAGLHAAGVEPGARVALLVPPIVDFFVLAYALMRARAVPVVVDPGIGLKRVRSCLNEAAPDAFAGVPKAHLARRALGWCPDARLAITAGGVPVPGTTPVRELESDEGPVDAARPAGSPAAIVFTSGSTGPPKGVEHDDAGLVAQAALVRDLYGLGPGDVSLATFPPFALFGPALGMTTVVPRMDPTRPARVRARRLVRTARRTGATVMFGSPAVLDRLGRDAPPGTILPTLRTVISAGAPVPRDVQRRVLALLGAGAQVHTPYGATEALPVATIGSRELLDLPDDGICVGRPVPGVEVTLMRVVDGPVAALTPELEVPAGEVGEVVVRGPVVSRRYADRPDATAATTVAWDGAPAHRMGDLASWDADGRLWFAGRVSHVVPTADGPLYSVPCEEVLNRDPAVRRCALVGVGDGDGDGNGAGAVRRPVLVVEPARGTAPTDDLRARLLGVAGADHRTRAVADVVFHPALPVDPRHNSKIDREALARWVTGRTS</sequence>
<dbReference type="NCBIfam" id="NF006754">
    <property type="entry name" value="PRK09274.1"/>
    <property type="match status" value="1"/>
</dbReference>
<dbReference type="RefSeq" id="WP_133827614.1">
    <property type="nucleotide sequence ID" value="NZ_BAABHR010000022.1"/>
</dbReference>
<dbReference type="Pfam" id="PF00501">
    <property type="entry name" value="AMP-binding"/>
    <property type="match status" value="1"/>
</dbReference>
<dbReference type="PROSITE" id="PS00455">
    <property type="entry name" value="AMP_BINDING"/>
    <property type="match status" value="1"/>
</dbReference>
<protein>
    <submittedName>
        <fullName evidence="2">Acyl-CoA synthetase (AMP-forming)/AMP-acid ligase II</fullName>
    </submittedName>
</protein>
<dbReference type="InterPro" id="IPR020845">
    <property type="entry name" value="AMP-binding_CS"/>
</dbReference>
<dbReference type="Gene3D" id="3.30.300.30">
    <property type="match status" value="1"/>
</dbReference>
<name>A0A4R6VE08_9PSEU</name>
<dbReference type="InterPro" id="IPR042099">
    <property type="entry name" value="ANL_N_sf"/>
</dbReference>
<dbReference type="Proteomes" id="UP000295705">
    <property type="component" value="Unassembled WGS sequence"/>
</dbReference>
<reference evidence="2 3" key="1">
    <citation type="submission" date="2019-03" db="EMBL/GenBank/DDBJ databases">
        <title>Genomic Encyclopedia of Type Strains, Phase IV (KMG-IV): sequencing the most valuable type-strain genomes for metagenomic binning, comparative biology and taxonomic classification.</title>
        <authorList>
            <person name="Goeker M."/>
        </authorList>
    </citation>
    <scope>NUCLEOTIDE SEQUENCE [LARGE SCALE GENOMIC DNA]</scope>
    <source>
        <strain evidence="2 3">DSM 45775</strain>
    </source>
</reference>
<feature type="domain" description="AMP-dependent synthetase/ligase" evidence="1">
    <location>
        <begin position="14"/>
        <end position="394"/>
    </location>
</feature>
<dbReference type="InterPro" id="IPR000873">
    <property type="entry name" value="AMP-dep_synth/lig_dom"/>
</dbReference>
<dbReference type="InterPro" id="IPR050237">
    <property type="entry name" value="ATP-dep_AMP-bd_enzyme"/>
</dbReference>
<organism evidence="2 3">
    <name type="scientific">Actinomycetospora succinea</name>
    <dbReference type="NCBI Taxonomy" id="663603"/>
    <lineage>
        <taxon>Bacteria</taxon>
        <taxon>Bacillati</taxon>
        <taxon>Actinomycetota</taxon>
        <taxon>Actinomycetes</taxon>
        <taxon>Pseudonocardiales</taxon>
        <taxon>Pseudonocardiaceae</taxon>
        <taxon>Actinomycetospora</taxon>
    </lineage>
</organism>
<accession>A0A4R6VE08</accession>
<proteinExistence type="predicted"/>
<comment type="caution">
    <text evidence="2">The sequence shown here is derived from an EMBL/GenBank/DDBJ whole genome shotgun (WGS) entry which is preliminary data.</text>
</comment>
<dbReference type="SUPFAM" id="SSF56801">
    <property type="entry name" value="Acetyl-CoA synthetase-like"/>
    <property type="match status" value="1"/>
</dbReference>
<dbReference type="GO" id="GO:0016878">
    <property type="term" value="F:acid-thiol ligase activity"/>
    <property type="evidence" value="ECO:0007669"/>
    <property type="project" value="UniProtKB-ARBA"/>
</dbReference>
<keyword evidence="3" id="KW-1185">Reference proteome</keyword>
<evidence type="ECO:0000313" key="2">
    <source>
        <dbReference type="EMBL" id="TDQ58831.1"/>
    </source>
</evidence>
<dbReference type="InterPro" id="IPR045851">
    <property type="entry name" value="AMP-bd_C_sf"/>
</dbReference>
<dbReference type="OrthoDB" id="812569at2"/>
<gene>
    <name evidence="2" type="ORF">EV188_104578</name>
</gene>
<keyword evidence="2" id="KW-0436">Ligase</keyword>
<dbReference type="PANTHER" id="PTHR43767:SF1">
    <property type="entry name" value="NONRIBOSOMAL PEPTIDE SYNTHASE PES1 (EUROFUNG)-RELATED"/>
    <property type="match status" value="1"/>
</dbReference>
<dbReference type="Gene3D" id="3.40.50.12780">
    <property type="entry name" value="N-terminal domain of ligase-like"/>
    <property type="match status" value="1"/>
</dbReference>
<dbReference type="AlphaFoldDB" id="A0A4R6VE08"/>
<dbReference type="PANTHER" id="PTHR43767">
    <property type="entry name" value="LONG-CHAIN-FATTY-ACID--COA LIGASE"/>
    <property type="match status" value="1"/>
</dbReference>